<evidence type="ECO:0000313" key="4">
    <source>
        <dbReference type="Proteomes" id="UP000782241"/>
    </source>
</evidence>
<feature type="region of interest" description="Disordered" evidence="1">
    <location>
        <begin position="1"/>
        <end position="42"/>
    </location>
</feature>
<keyword evidence="2" id="KW-0812">Transmembrane</keyword>
<organism evidence="3 4">
    <name type="scientific">Fusarium avenaceum</name>
    <dbReference type="NCBI Taxonomy" id="40199"/>
    <lineage>
        <taxon>Eukaryota</taxon>
        <taxon>Fungi</taxon>
        <taxon>Dikarya</taxon>
        <taxon>Ascomycota</taxon>
        <taxon>Pezizomycotina</taxon>
        <taxon>Sordariomycetes</taxon>
        <taxon>Hypocreomycetidae</taxon>
        <taxon>Hypocreales</taxon>
        <taxon>Nectriaceae</taxon>
        <taxon>Fusarium</taxon>
        <taxon>Fusarium tricinctum species complex</taxon>
    </lineage>
</organism>
<proteinExistence type="predicted"/>
<keyword evidence="2" id="KW-0472">Membrane</keyword>
<dbReference type="AlphaFoldDB" id="A0A9P7H7H2"/>
<feature type="transmembrane region" description="Helical" evidence="2">
    <location>
        <begin position="306"/>
        <end position="323"/>
    </location>
</feature>
<name>A0A9P7H7H2_9HYPO</name>
<gene>
    <name evidence="3" type="ORF">KAF25_003051</name>
</gene>
<sequence length="371" mass="41959">MFVPRRKSGVPHAPPPARPDPTKMTSKLGDDKPASNGGRGTDDALTVTRILEASDIPCCLVGISSLIFYGAARLRPDWEIGIPAELVGKAAQLLQSEPHSANYSLVEPWKYPSMSLLHTYHRFKGEGTNFHFILVPAQDDHIVCKPSNITRSLRGLPYPKLNVFIRSCLDTRDELQLCDVIDGTDLPEQWGEENLELEGFNDVEWAEDINNRGREFENGKFAHWSPFVFDAPKSRREMWQSVVRTKKDRLDWTKPDHVFLTQYHLLTTTIYIFINYTSHFDLYPTNHINSFKMAAPMIKTTAAPKVLPVLLVVGSISVVGGYVRNQLMTTSRKFDRSFSQYNTNKSESARAKTFNGSVPDPRTSLFNVLGW</sequence>
<accession>A0A9P7H7H2</accession>
<dbReference type="Proteomes" id="UP000782241">
    <property type="component" value="Unassembled WGS sequence"/>
</dbReference>
<evidence type="ECO:0000256" key="1">
    <source>
        <dbReference type="SAM" id="MobiDB-lite"/>
    </source>
</evidence>
<keyword evidence="4" id="KW-1185">Reference proteome</keyword>
<dbReference type="EMBL" id="JAGPUO010000009">
    <property type="protein sequence ID" value="KAG5660445.1"/>
    <property type="molecule type" value="Genomic_DNA"/>
</dbReference>
<reference evidence="3" key="1">
    <citation type="submission" date="2021-04" db="EMBL/GenBank/DDBJ databases">
        <title>Draft genome of Fusarium avenaceum strain F156N33, isolated from an atmospheric sample in Virginia.</title>
        <authorList>
            <person name="Yang S."/>
            <person name="Vinatzer B.A."/>
            <person name="Coleman J."/>
        </authorList>
    </citation>
    <scope>NUCLEOTIDE SEQUENCE</scope>
    <source>
        <strain evidence="3">F156N33</strain>
    </source>
</reference>
<keyword evidence="2" id="KW-1133">Transmembrane helix</keyword>
<evidence type="ECO:0000313" key="3">
    <source>
        <dbReference type="EMBL" id="KAG5660445.1"/>
    </source>
</evidence>
<evidence type="ECO:0000256" key="2">
    <source>
        <dbReference type="SAM" id="Phobius"/>
    </source>
</evidence>
<comment type="caution">
    <text evidence="3">The sequence shown here is derived from an EMBL/GenBank/DDBJ whole genome shotgun (WGS) entry which is preliminary data.</text>
</comment>
<protein>
    <submittedName>
        <fullName evidence="3">Uncharacterized protein</fullName>
    </submittedName>
</protein>